<reference evidence="2" key="1">
    <citation type="journal article" date="2023" name="Insect Mol. Biol.">
        <title>Genome sequencing provides insights into the evolution of gene families encoding plant cell wall-degrading enzymes in longhorned beetles.</title>
        <authorList>
            <person name="Shin N.R."/>
            <person name="Okamura Y."/>
            <person name="Kirsch R."/>
            <person name="Pauchet Y."/>
        </authorList>
    </citation>
    <scope>NUCLEOTIDE SEQUENCE</scope>
    <source>
        <strain evidence="2">RBIC_L_NR</strain>
    </source>
</reference>
<dbReference type="AlphaFoldDB" id="A0AAV8ZUK5"/>
<evidence type="ECO:0000313" key="3">
    <source>
        <dbReference type="Proteomes" id="UP001162156"/>
    </source>
</evidence>
<dbReference type="PANTHER" id="PTHR46599">
    <property type="entry name" value="PIGGYBAC TRANSPOSABLE ELEMENT-DERIVED PROTEIN 4"/>
    <property type="match status" value="1"/>
</dbReference>
<dbReference type="EMBL" id="JANEYF010000402">
    <property type="protein sequence ID" value="KAJ8970149.1"/>
    <property type="molecule type" value="Genomic_DNA"/>
</dbReference>
<comment type="caution">
    <text evidence="2">The sequence shown here is derived from an EMBL/GenBank/DDBJ whole genome shotgun (WGS) entry which is preliminary data.</text>
</comment>
<proteinExistence type="predicted"/>
<dbReference type="Pfam" id="PF13843">
    <property type="entry name" value="DDE_Tnp_1_7"/>
    <property type="match status" value="1"/>
</dbReference>
<evidence type="ECO:0000313" key="2">
    <source>
        <dbReference type="EMBL" id="KAJ8970149.1"/>
    </source>
</evidence>
<dbReference type="Proteomes" id="UP001162156">
    <property type="component" value="Unassembled WGS sequence"/>
</dbReference>
<protein>
    <recommendedName>
        <fullName evidence="1">PiggyBac transposable element-derived protein domain-containing protein</fullName>
    </recommendedName>
</protein>
<feature type="domain" description="PiggyBac transposable element-derived protein" evidence="1">
    <location>
        <begin position="4"/>
        <end position="151"/>
    </location>
</feature>
<dbReference type="PANTHER" id="PTHR46599:SF3">
    <property type="entry name" value="PIGGYBAC TRANSPOSABLE ELEMENT-DERIVED PROTEIN 4"/>
    <property type="match status" value="1"/>
</dbReference>
<organism evidence="2 3">
    <name type="scientific">Rhamnusium bicolor</name>
    <dbReference type="NCBI Taxonomy" id="1586634"/>
    <lineage>
        <taxon>Eukaryota</taxon>
        <taxon>Metazoa</taxon>
        <taxon>Ecdysozoa</taxon>
        <taxon>Arthropoda</taxon>
        <taxon>Hexapoda</taxon>
        <taxon>Insecta</taxon>
        <taxon>Pterygota</taxon>
        <taxon>Neoptera</taxon>
        <taxon>Endopterygota</taxon>
        <taxon>Coleoptera</taxon>
        <taxon>Polyphaga</taxon>
        <taxon>Cucujiformia</taxon>
        <taxon>Chrysomeloidea</taxon>
        <taxon>Cerambycidae</taxon>
        <taxon>Lepturinae</taxon>
        <taxon>Rhagiini</taxon>
        <taxon>Rhamnusium</taxon>
    </lineage>
</organism>
<evidence type="ECO:0000259" key="1">
    <source>
        <dbReference type="Pfam" id="PF13843"/>
    </source>
</evidence>
<keyword evidence="3" id="KW-1185">Reference proteome</keyword>
<name>A0AAV8ZUK5_9CUCU</name>
<sequence length="186" mass="22182">MLHYLGKGHTVYLDNFYASVPLAEALFKEKTGCVGTLRENRRGNPKEVVKKKLKKGEVVWMKIGPMLVTNWRDKCNVRMISTKHKHKMIEIQVKRGSKKNKPACVDDYNKNMFGIDRSDQMLAYYSTPRKTVHWYRKIFFYLIDLCIWNAYCIYKKENGQNTRLLHFREKVIMSLWRTEYTECRSI</sequence>
<gene>
    <name evidence="2" type="ORF">NQ314_001365</name>
</gene>
<dbReference type="InterPro" id="IPR029526">
    <property type="entry name" value="PGBD"/>
</dbReference>
<accession>A0AAV8ZUK5</accession>